<dbReference type="EMBL" id="CM046388">
    <property type="protein sequence ID" value="KAI8574625.1"/>
    <property type="molecule type" value="Genomic_DNA"/>
</dbReference>
<protein>
    <submittedName>
        <fullName evidence="1">Uncharacterized protein</fullName>
    </submittedName>
</protein>
<evidence type="ECO:0000313" key="2">
    <source>
        <dbReference type="Proteomes" id="UP001062846"/>
    </source>
</evidence>
<sequence>MHAATQFWDPEVDVFRFGDDELCPTVEEFHVYLQGFASNTIVVPPYRESMPKLLTSSLRISKSATESLLNGGQINIMRLMEWFGPKGDTTDTAVQDRRRFALTICMLAAYLLVSPDGRVNPSLVSVATQLGVHRNVVPMVLAETLMGLDLVATGQTETFGGSPLLLQLWLSDKLGLIAAPEARWSYLPGRMHQREMLYPEMSTEDWHAFMSRLAPHEIVWRHGALDIPDMAMNSAGFERMVIAGLTSFTFYIPGRILRQLGISQGLNRAGVESFHLPEFTAHNLTGYKHNWGLR</sequence>
<keyword evidence="2" id="KW-1185">Reference proteome</keyword>
<name>A0ACC0Q9D1_RHOML</name>
<gene>
    <name evidence="1" type="ORF">RHMOL_Rhmol01G0368700</name>
</gene>
<proteinExistence type="predicted"/>
<evidence type="ECO:0000313" key="1">
    <source>
        <dbReference type="EMBL" id="KAI8574625.1"/>
    </source>
</evidence>
<reference evidence="1" key="1">
    <citation type="submission" date="2022-02" db="EMBL/GenBank/DDBJ databases">
        <title>Plant Genome Project.</title>
        <authorList>
            <person name="Zhang R.-G."/>
        </authorList>
    </citation>
    <scope>NUCLEOTIDE SEQUENCE</scope>
    <source>
        <strain evidence="1">AT1</strain>
    </source>
</reference>
<dbReference type="Proteomes" id="UP001062846">
    <property type="component" value="Chromosome 1"/>
</dbReference>
<accession>A0ACC0Q9D1</accession>
<comment type="caution">
    <text evidence="1">The sequence shown here is derived from an EMBL/GenBank/DDBJ whole genome shotgun (WGS) entry which is preliminary data.</text>
</comment>
<organism evidence="1 2">
    <name type="scientific">Rhododendron molle</name>
    <name type="common">Chinese azalea</name>
    <name type="synonym">Azalea mollis</name>
    <dbReference type="NCBI Taxonomy" id="49168"/>
    <lineage>
        <taxon>Eukaryota</taxon>
        <taxon>Viridiplantae</taxon>
        <taxon>Streptophyta</taxon>
        <taxon>Embryophyta</taxon>
        <taxon>Tracheophyta</taxon>
        <taxon>Spermatophyta</taxon>
        <taxon>Magnoliopsida</taxon>
        <taxon>eudicotyledons</taxon>
        <taxon>Gunneridae</taxon>
        <taxon>Pentapetalae</taxon>
        <taxon>asterids</taxon>
        <taxon>Ericales</taxon>
        <taxon>Ericaceae</taxon>
        <taxon>Ericoideae</taxon>
        <taxon>Rhodoreae</taxon>
        <taxon>Rhododendron</taxon>
    </lineage>
</organism>